<dbReference type="PANTHER" id="PTHR46797">
    <property type="entry name" value="HTH-TYPE TRANSCRIPTIONAL REGULATOR"/>
    <property type="match status" value="1"/>
</dbReference>
<dbReference type="Gene3D" id="2.60.120.10">
    <property type="entry name" value="Jelly Rolls"/>
    <property type="match status" value="1"/>
</dbReference>
<dbReference type="GO" id="GO:0005829">
    <property type="term" value="C:cytosol"/>
    <property type="evidence" value="ECO:0007669"/>
    <property type="project" value="TreeGrafter"/>
</dbReference>
<feature type="domain" description="HTH cro/C1-type" evidence="3">
    <location>
        <begin position="28"/>
        <end position="83"/>
    </location>
</feature>
<dbReference type="SMART" id="SM00530">
    <property type="entry name" value="HTH_XRE"/>
    <property type="match status" value="1"/>
</dbReference>
<name>A0A916T6T0_9MICO</name>
<dbReference type="Pfam" id="PF01381">
    <property type="entry name" value="HTH_3"/>
    <property type="match status" value="1"/>
</dbReference>
<dbReference type="Proteomes" id="UP000636793">
    <property type="component" value="Unassembled WGS sequence"/>
</dbReference>
<dbReference type="Pfam" id="PF07883">
    <property type="entry name" value="Cupin_2"/>
    <property type="match status" value="1"/>
</dbReference>
<dbReference type="GO" id="GO:0003700">
    <property type="term" value="F:DNA-binding transcription factor activity"/>
    <property type="evidence" value="ECO:0007669"/>
    <property type="project" value="TreeGrafter"/>
</dbReference>
<feature type="region of interest" description="Disordered" evidence="2">
    <location>
        <begin position="1"/>
        <end position="25"/>
    </location>
</feature>
<dbReference type="InterPro" id="IPR014710">
    <property type="entry name" value="RmlC-like_jellyroll"/>
</dbReference>
<dbReference type="CDD" id="cd02209">
    <property type="entry name" value="cupin_XRE_C"/>
    <property type="match status" value="1"/>
</dbReference>
<dbReference type="RefSeq" id="WP_229749646.1">
    <property type="nucleotide sequence ID" value="NZ_BMHI01000003.1"/>
</dbReference>
<dbReference type="PROSITE" id="PS50943">
    <property type="entry name" value="HTH_CROC1"/>
    <property type="match status" value="1"/>
</dbReference>
<reference evidence="4" key="2">
    <citation type="submission" date="2020-09" db="EMBL/GenBank/DDBJ databases">
        <authorList>
            <person name="Sun Q."/>
            <person name="Zhou Y."/>
        </authorList>
    </citation>
    <scope>NUCLEOTIDE SEQUENCE</scope>
    <source>
        <strain evidence="4">CGMCC 1.15085</strain>
    </source>
</reference>
<organism evidence="4 5">
    <name type="scientific">Flexivirga endophytica</name>
    <dbReference type="NCBI Taxonomy" id="1849103"/>
    <lineage>
        <taxon>Bacteria</taxon>
        <taxon>Bacillati</taxon>
        <taxon>Actinomycetota</taxon>
        <taxon>Actinomycetes</taxon>
        <taxon>Micrococcales</taxon>
        <taxon>Dermacoccaceae</taxon>
        <taxon>Flexivirga</taxon>
    </lineage>
</organism>
<dbReference type="InterPro" id="IPR050807">
    <property type="entry name" value="TransReg_Diox_bact_type"/>
</dbReference>
<dbReference type="InterPro" id="IPR011051">
    <property type="entry name" value="RmlC_Cupin_sf"/>
</dbReference>
<dbReference type="CDD" id="cd00093">
    <property type="entry name" value="HTH_XRE"/>
    <property type="match status" value="1"/>
</dbReference>
<keyword evidence="1" id="KW-0238">DNA-binding</keyword>
<proteinExistence type="predicted"/>
<feature type="compositionally biased region" description="Basic and acidic residues" evidence="2">
    <location>
        <begin position="1"/>
        <end position="10"/>
    </location>
</feature>
<evidence type="ECO:0000259" key="3">
    <source>
        <dbReference type="PROSITE" id="PS50943"/>
    </source>
</evidence>
<dbReference type="GO" id="GO:0003677">
    <property type="term" value="F:DNA binding"/>
    <property type="evidence" value="ECO:0007669"/>
    <property type="project" value="UniProtKB-KW"/>
</dbReference>
<dbReference type="AlphaFoldDB" id="A0A916T6T0"/>
<gene>
    <name evidence="4" type="ORF">GCM10011492_22260</name>
</gene>
<sequence>MTDQHSDGDPVRPSSDGGGVPPGIGDRIRAIRLSRDLSIRDLAARAGVSTGLISQVERGINDPSLQTARAIAKALQTPLFDFFQDPDRSEVAVVRADRRMSLKSPHGDITYQRISPGSGSLEMLEGRLEPHSASSEDAWSHPSEECVVVTAGSLTVEVDGAVQRLAIGDSCYFNSRYPHRYVNGTDEPVRFVLAITPPSY</sequence>
<dbReference type="InterPro" id="IPR013096">
    <property type="entry name" value="Cupin_2"/>
</dbReference>
<evidence type="ECO:0000256" key="2">
    <source>
        <dbReference type="SAM" id="MobiDB-lite"/>
    </source>
</evidence>
<dbReference type="Gene3D" id="1.10.260.40">
    <property type="entry name" value="lambda repressor-like DNA-binding domains"/>
    <property type="match status" value="1"/>
</dbReference>
<evidence type="ECO:0000256" key="1">
    <source>
        <dbReference type="ARBA" id="ARBA00023125"/>
    </source>
</evidence>
<dbReference type="SUPFAM" id="SSF47413">
    <property type="entry name" value="lambda repressor-like DNA-binding domains"/>
    <property type="match status" value="1"/>
</dbReference>
<dbReference type="SUPFAM" id="SSF51182">
    <property type="entry name" value="RmlC-like cupins"/>
    <property type="match status" value="1"/>
</dbReference>
<dbReference type="InterPro" id="IPR001387">
    <property type="entry name" value="Cro/C1-type_HTH"/>
</dbReference>
<dbReference type="InterPro" id="IPR010982">
    <property type="entry name" value="Lambda_DNA-bd_dom_sf"/>
</dbReference>
<protein>
    <submittedName>
        <fullName evidence="4">Transcriptional regulator</fullName>
    </submittedName>
</protein>
<keyword evidence="5" id="KW-1185">Reference proteome</keyword>
<evidence type="ECO:0000313" key="4">
    <source>
        <dbReference type="EMBL" id="GGB31205.1"/>
    </source>
</evidence>
<comment type="caution">
    <text evidence="4">The sequence shown here is derived from an EMBL/GenBank/DDBJ whole genome shotgun (WGS) entry which is preliminary data.</text>
</comment>
<reference evidence="4" key="1">
    <citation type="journal article" date="2014" name="Int. J. Syst. Evol. Microbiol.">
        <title>Complete genome sequence of Corynebacterium casei LMG S-19264T (=DSM 44701T), isolated from a smear-ripened cheese.</title>
        <authorList>
            <consortium name="US DOE Joint Genome Institute (JGI-PGF)"/>
            <person name="Walter F."/>
            <person name="Albersmeier A."/>
            <person name="Kalinowski J."/>
            <person name="Ruckert C."/>
        </authorList>
    </citation>
    <scope>NUCLEOTIDE SEQUENCE</scope>
    <source>
        <strain evidence="4">CGMCC 1.15085</strain>
    </source>
</reference>
<dbReference type="EMBL" id="BMHI01000003">
    <property type="protein sequence ID" value="GGB31205.1"/>
    <property type="molecule type" value="Genomic_DNA"/>
</dbReference>
<evidence type="ECO:0000313" key="5">
    <source>
        <dbReference type="Proteomes" id="UP000636793"/>
    </source>
</evidence>
<dbReference type="PANTHER" id="PTHR46797:SF1">
    <property type="entry name" value="METHYLPHOSPHONATE SYNTHASE"/>
    <property type="match status" value="1"/>
</dbReference>
<accession>A0A916T6T0</accession>